<dbReference type="RefSeq" id="WP_093077729.1">
    <property type="nucleotide sequence ID" value="NZ_FNBE01000003.1"/>
</dbReference>
<dbReference type="Proteomes" id="UP000198967">
    <property type="component" value="Unassembled WGS sequence"/>
</dbReference>
<dbReference type="PANTHER" id="PTHR42973">
    <property type="entry name" value="BINDING OXIDOREDUCTASE, PUTATIVE (AFU_ORTHOLOGUE AFUA_1G17690)-RELATED"/>
    <property type="match status" value="1"/>
</dbReference>
<dbReference type="InterPro" id="IPR016169">
    <property type="entry name" value="FAD-bd_PCMH_sub2"/>
</dbReference>
<dbReference type="GO" id="GO:0016491">
    <property type="term" value="F:oxidoreductase activity"/>
    <property type="evidence" value="ECO:0007669"/>
    <property type="project" value="UniProtKB-KW"/>
</dbReference>
<name>A0A1G7HRX6_PSEOR</name>
<dbReference type="AlphaFoldDB" id="A0A1G7HRX6"/>
<evidence type="ECO:0000313" key="7">
    <source>
        <dbReference type="EMBL" id="SDF03241.1"/>
    </source>
</evidence>
<evidence type="ECO:0000256" key="4">
    <source>
        <dbReference type="ARBA" id="ARBA00022827"/>
    </source>
</evidence>
<dbReference type="PROSITE" id="PS51387">
    <property type="entry name" value="FAD_PCMH"/>
    <property type="match status" value="1"/>
</dbReference>
<dbReference type="Pfam" id="PF01565">
    <property type="entry name" value="FAD_binding_4"/>
    <property type="match status" value="1"/>
</dbReference>
<dbReference type="STRING" id="366584.SAMN05216377_103102"/>
<keyword evidence="4" id="KW-0274">FAD</keyword>
<evidence type="ECO:0000256" key="5">
    <source>
        <dbReference type="ARBA" id="ARBA00023002"/>
    </source>
</evidence>
<dbReference type="GO" id="GO:0071949">
    <property type="term" value="F:FAD binding"/>
    <property type="evidence" value="ECO:0007669"/>
    <property type="project" value="InterPro"/>
</dbReference>
<evidence type="ECO:0000256" key="2">
    <source>
        <dbReference type="ARBA" id="ARBA00005466"/>
    </source>
</evidence>
<dbReference type="Gene3D" id="3.40.462.20">
    <property type="match status" value="1"/>
</dbReference>
<dbReference type="PANTHER" id="PTHR42973:SF39">
    <property type="entry name" value="FAD-BINDING PCMH-TYPE DOMAIN-CONTAINING PROTEIN"/>
    <property type="match status" value="1"/>
</dbReference>
<evidence type="ECO:0000256" key="1">
    <source>
        <dbReference type="ARBA" id="ARBA00001974"/>
    </source>
</evidence>
<proteinExistence type="inferred from homology"/>
<keyword evidence="5" id="KW-0560">Oxidoreductase</keyword>
<dbReference type="SUPFAM" id="SSF56176">
    <property type="entry name" value="FAD-binding/transporter-associated domain-like"/>
    <property type="match status" value="1"/>
</dbReference>
<evidence type="ECO:0000259" key="6">
    <source>
        <dbReference type="PROSITE" id="PS51387"/>
    </source>
</evidence>
<organism evidence="7 8">
    <name type="scientific">Pseudonocardia oroxyli</name>
    <dbReference type="NCBI Taxonomy" id="366584"/>
    <lineage>
        <taxon>Bacteria</taxon>
        <taxon>Bacillati</taxon>
        <taxon>Actinomycetota</taxon>
        <taxon>Actinomycetes</taxon>
        <taxon>Pseudonocardiales</taxon>
        <taxon>Pseudonocardiaceae</taxon>
        <taxon>Pseudonocardia</taxon>
    </lineage>
</organism>
<reference evidence="7 8" key="1">
    <citation type="submission" date="2016-10" db="EMBL/GenBank/DDBJ databases">
        <authorList>
            <person name="de Groot N.N."/>
        </authorList>
    </citation>
    <scope>NUCLEOTIDE SEQUENCE [LARGE SCALE GENOMIC DNA]</scope>
    <source>
        <strain evidence="7 8">CGMCC 4.3143</strain>
    </source>
</reference>
<dbReference type="Gene3D" id="3.30.465.10">
    <property type="match status" value="1"/>
</dbReference>
<gene>
    <name evidence="7" type="ORF">SAMN05216377_103102</name>
</gene>
<dbReference type="InterPro" id="IPR006094">
    <property type="entry name" value="Oxid_FAD_bind_N"/>
</dbReference>
<dbReference type="EMBL" id="FNBE01000003">
    <property type="protein sequence ID" value="SDF03241.1"/>
    <property type="molecule type" value="Genomic_DNA"/>
</dbReference>
<feature type="domain" description="FAD-binding PCMH-type" evidence="6">
    <location>
        <begin position="21"/>
        <end position="212"/>
    </location>
</feature>
<evidence type="ECO:0000256" key="3">
    <source>
        <dbReference type="ARBA" id="ARBA00022630"/>
    </source>
</evidence>
<sequence length="361" mass="37553">MDTYGPDTAEYATLTTGYQTNRPHRPDVVAVPRTVDEVREALALDGPHAVQSSGHGRVAALDGGVLLSTTRLTGVTVDPRARTARIAAGSTWGDVVAATTPHSLAPVNGSSPGVGVVGYLRGGGFGILSRAFGTGADHLRAVEGVTPDGRAVRTDRMPTDATVVTAVEIGLVELPQVWGGALTVPVTDDLPARFAEATAGLPPEVTASLTLVPFPDSPDLPPHLRGTHLGQVRVVGTREITLPDLGGEGTLRWLPYAEAHTIHADPPTPHAYAGEARLLRTTAPALDGVVAATSPTAEVPSVIELRPLGGTLADGWILRAVTALDPVTEPRARAAHETLFAPFADVDEGPVRTFCYGRPTP</sequence>
<comment type="similarity">
    <text evidence="2">Belongs to the oxygen-dependent FAD-linked oxidoreductase family.</text>
</comment>
<dbReference type="InterPro" id="IPR036318">
    <property type="entry name" value="FAD-bd_PCMH-like_sf"/>
</dbReference>
<dbReference type="InterPro" id="IPR016166">
    <property type="entry name" value="FAD-bd_PCMH"/>
</dbReference>
<dbReference type="OrthoDB" id="5169292at2"/>
<accession>A0A1G7HRX6</accession>
<protein>
    <submittedName>
        <fullName evidence="7">FAD binding domain-containing protein</fullName>
    </submittedName>
</protein>
<dbReference type="InterPro" id="IPR050416">
    <property type="entry name" value="FAD-linked_Oxidoreductase"/>
</dbReference>
<comment type="cofactor">
    <cofactor evidence="1">
        <name>FAD</name>
        <dbReference type="ChEBI" id="CHEBI:57692"/>
    </cofactor>
</comment>
<keyword evidence="8" id="KW-1185">Reference proteome</keyword>
<evidence type="ECO:0000313" key="8">
    <source>
        <dbReference type="Proteomes" id="UP000198967"/>
    </source>
</evidence>
<keyword evidence="3" id="KW-0285">Flavoprotein</keyword>